<reference evidence="1" key="1">
    <citation type="journal article" date="2014" name="Nat. Genet.">
        <title>The genome of the stress-tolerant wild tomato species Solanum pennellii.</title>
        <authorList>
            <person name="Bolger A."/>
            <person name="Scossa F."/>
            <person name="Bolger M.E."/>
            <person name="Lanz C."/>
            <person name="Maumus F."/>
            <person name="Tohge T."/>
            <person name="Quesneville H."/>
            <person name="Alseekh S."/>
            <person name="Sorensen I."/>
            <person name="Lichtenstein G."/>
            <person name="Fich E.A."/>
            <person name="Conte M."/>
            <person name="Keller H."/>
            <person name="Schneeberger K."/>
            <person name="Schwacke R."/>
            <person name="Ofner I."/>
            <person name="Vrebalov J."/>
            <person name="Xu Y."/>
            <person name="Osorio S."/>
            <person name="Aflitos S.A."/>
            <person name="Schijlen E."/>
            <person name="Jimenez-Gomez J.M."/>
            <person name="Ryngajllo M."/>
            <person name="Kimura S."/>
            <person name="Kumar R."/>
            <person name="Koenig D."/>
            <person name="Headland L.R."/>
            <person name="Maloof J.N."/>
            <person name="Sinha N."/>
            <person name="van Ham R.C."/>
            <person name="Lankhorst R.K."/>
            <person name="Mao L."/>
            <person name="Vogel A."/>
            <person name="Arsova B."/>
            <person name="Panstruga R."/>
            <person name="Fei Z."/>
            <person name="Rose J.K."/>
            <person name="Zamir D."/>
            <person name="Carrari F."/>
            <person name="Giovannoni J.J."/>
            <person name="Weigel D."/>
            <person name="Usadel B."/>
            <person name="Fernie A.R."/>
        </authorList>
    </citation>
    <scope>NUCLEOTIDE SEQUENCE [LARGE SCALE GENOMIC DNA]</scope>
    <source>
        <strain evidence="1">cv. LA0716</strain>
    </source>
</reference>
<dbReference type="GeneID" id="107022656"/>
<dbReference type="Proteomes" id="UP000694930">
    <property type="component" value="Chromosome 6"/>
</dbReference>
<sequence>MKMDLQRPDSQFPYSFLNSGLRRRTNMRGIFYRFLSSSSSSSRPSAARSLLMTLFFSSSAFRRIMSLFLKTSVCRFNVLLKFSTEAFLSLAMIRLSSKKRSVGYGRHESDNCITLQGQPICVNLTRFFNQCIPFCGFNLHSDYSLNENVL</sequence>
<reference evidence="2" key="2">
    <citation type="submission" date="2025-08" db="UniProtKB">
        <authorList>
            <consortium name="RefSeq"/>
        </authorList>
    </citation>
    <scope>IDENTIFICATION</scope>
</reference>
<name>A0ABM1H0P4_SOLPN</name>
<dbReference type="RefSeq" id="XP_015078739.1">
    <property type="nucleotide sequence ID" value="XM_015223253.2"/>
</dbReference>
<keyword evidence="1" id="KW-1185">Reference proteome</keyword>
<proteinExistence type="predicted"/>
<evidence type="ECO:0000313" key="2">
    <source>
        <dbReference type="RefSeq" id="XP_015078739.1"/>
    </source>
</evidence>
<evidence type="ECO:0000313" key="1">
    <source>
        <dbReference type="Proteomes" id="UP000694930"/>
    </source>
</evidence>
<accession>A0ABM1H0P4</accession>
<protein>
    <submittedName>
        <fullName evidence="2">Uncharacterized protein LOC107022656</fullName>
    </submittedName>
</protein>
<organism evidence="1 2">
    <name type="scientific">Solanum pennellii</name>
    <name type="common">Tomato</name>
    <name type="synonym">Lycopersicon pennellii</name>
    <dbReference type="NCBI Taxonomy" id="28526"/>
    <lineage>
        <taxon>Eukaryota</taxon>
        <taxon>Viridiplantae</taxon>
        <taxon>Streptophyta</taxon>
        <taxon>Embryophyta</taxon>
        <taxon>Tracheophyta</taxon>
        <taxon>Spermatophyta</taxon>
        <taxon>Magnoliopsida</taxon>
        <taxon>eudicotyledons</taxon>
        <taxon>Gunneridae</taxon>
        <taxon>Pentapetalae</taxon>
        <taxon>asterids</taxon>
        <taxon>lamiids</taxon>
        <taxon>Solanales</taxon>
        <taxon>Solanaceae</taxon>
        <taxon>Solanoideae</taxon>
        <taxon>Solaneae</taxon>
        <taxon>Solanum</taxon>
        <taxon>Solanum subgen. Lycopersicon</taxon>
    </lineage>
</organism>
<gene>
    <name evidence="2" type="primary">LOC107022656</name>
</gene>